<dbReference type="InterPro" id="IPR015421">
    <property type="entry name" value="PyrdxlP-dep_Trfase_major"/>
</dbReference>
<keyword evidence="2" id="KW-1185">Reference proteome</keyword>
<dbReference type="InterPro" id="IPR015422">
    <property type="entry name" value="PyrdxlP-dep_Trfase_small"/>
</dbReference>
<evidence type="ECO:0000313" key="2">
    <source>
        <dbReference type="Proteomes" id="UP001143372"/>
    </source>
</evidence>
<sequence>MIADLSAADLEAFGARIQADYDAFRARGLKLDMTRGKPAPEQLDLAEGMLALPGNRDHLTEAGEDARNYGGVQGVAEVRALFSGTLGAKPERIVVGDNASLAMMHDSIVWALLKGVPGSAKPWGRESEIAFLCPVPGYDRHFAICEEYGIRMIPVPMTGHGPDMAKVEELVRDPAVKGMWCVPKYSNPSAESYSDETVRRLASMKTGAPDFRLFWDNAYVLHHLTDERREILNVLDACADAGNPDRAFVFASTSKMTLAGAGLAFFASSEANVKWYLARASKRTIGPDKLNQLRHVRFLRDEAGLVAHMDKHRALLAPKFQTVTDALTSRLANQGAARWIKPDGGYFVSVDVTEGAASRVVALAKDAGLLLTAAGATWPYGKDPHDSNLRLAPSYPSLSDVKAASEGIALCILLAAIESESARRRSEAA</sequence>
<dbReference type="RefSeq" id="WP_271169523.1">
    <property type="nucleotide sequence ID" value="NZ_BSFI01000021.1"/>
</dbReference>
<dbReference type="Gene3D" id="3.40.640.10">
    <property type="entry name" value="Type I PLP-dependent aspartate aminotransferase-like (Major domain)"/>
    <property type="match status" value="1"/>
</dbReference>
<dbReference type="PANTHER" id="PTHR43799:SF1">
    <property type="entry name" value="ASPARTATE AMINOTRANSFERASE"/>
    <property type="match status" value="1"/>
</dbReference>
<keyword evidence="1" id="KW-0808">Transferase</keyword>
<reference evidence="1" key="1">
    <citation type="journal article" date="2014" name="Int. J. Syst. Evol. Microbiol.">
        <title>Complete genome sequence of Corynebacterium casei LMG S-19264T (=DSM 44701T), isolated from a smear-ripened cheese.</title>
        <authorList>
            <consortium name="US DOE Joint Genome Institute (JGI-PGF)"/>
            <person name="Walter F."/>
            <person name="Albersmeier A."/>
            <person name="Kalinowski J."/>
            <person name="Ruckert C."/>
        </authorList>
    </citation>
    <scope>NUCLEOTIDE SEQUENCE</scope>
    <source>
        <strain evidence="1">VKM B-2347</strain>
    </source>
</reference>
<dbReference type="Pfam" id="PF12897">
    <property type="entry name" value="Asp_aminotransf"/>
    <property type="match status" value="1"/>
</dbReference>
<comment type="caution">
    <text evidence="1">The sequence shown here is derived from an EMBL/GenBank/DDBJ whole genome shotgun (WGS) entry which is preliminary data.</text>
</comment>
<dbReference type="CDD" id="cd00609">
    <property type="entry name" value="AAT_like"/>
    <property type="match status" value="1"/>
</dbReference>
<protein>
    <submittedName>
        <fullName evidence="1">Aminotransferase</fullName>
    </submittedName>
</protein>
<dbReference type="Proteomes" id="UP001143372">
    <property type="component" value="Unassembled WGS sequence"/>
</dbReference>
<keyword evidence="1" id="KW-0032">Aminotransferase</keyword>
<proteinExistence type="predicted"/>
<dbReference type="InterPro" id="IPR015424">
    <property type="entry name" value="PyrdxlP-dep_Trfase"/>
</dbReference>
<dbReference type="GO" id="GO:0004069">
    <property type="term" value="F:L-aspartate:2-oxoglutarate aminotransferase activity"/>
    <property type="evidence" value="ECO:0007669"/>
    <property type="project" value="InterPro"/>
</dbReference>
<organism evidence="1 2">
    <name type="scientific">Hansschlegelia plantiphila</name>
    <dbReference type="NCBI Taxonomy" id="374655"/>
    <lineage>
        <taxon>Bacteria</taxon>
        <taxon>Pseudomonadati</taxon>
        <taxon>Pseudomonadota</taxon>
        <taxon>Alphaproteobacteria</taxon>
        <taxon>Hyphomicrobiales</taxon>
        <taxon>Methylopilaceae</taxon>
        <taxon>Hansschlegelia</taxon>
    </lineage>
</organism>
<dbReference type="AlphaFoldDB" id="A0A9W6MWW6"/>
<dbReference type="EMBL" id="BSFI01000021">
    <property type="protein sequence ID" value="GLK69295.1"/>
    <property type="molecule type" value="Genomic_DNA"/>
</dbReference>
<evidence type="ECO:0000313" key="1">
    <source>
        <dbReference type="EMBL" id="GLK69295.1"/>
    </source>
</evidence>
<dbReference type="InterPro" id="IPR024551">
    <property type="entry name" value="AspAT_Ic"/>
</dbReference>
<name>A0A9W6MWW6_9HYPH</name>
<gene>
    <name evidence="1" type="ORF">GCM10008179_29330</name>
</gene>
<dbReference type="PANTHER" id="PTHR43799">
    <property type="entry name" value="AMINOTRANSFERASE, PUTATIVE-RELATED"/>
    <property type="match status" value="1"/>
</dbReference>
<dbReference type="Gene3D" id="3.90.1150.10">
    <property type="entry name" value="Aspartate Aminotransferase, domain 1"/>
    <property type="match status" value="1"/>
</dbReference>
<reference evidence="1" key="2">
    <citation type="submission" date="2023-01" db="EMBL/GenBank/DDBJ databases">
        <authorList>
            <person name="Sun Q."/>
            <person name="Evtushenko L."/>
        </authorList>
    </citation>
    <scope>NUCLEOTIDE SEQUENCE</scope>
    <source>
        <strain evidence="1">VKM B-2347</strain>
    </source>
</reference>
<accession>A0A9W6MWW6</accession>
<dbReference type="SUPFAM" id="SSF53383">
    <property type="entry name" value="PLP-dependent transferases"/>
    <property type="match status" value="1"/>
</dbReference>